<dbReference type="SUPFAM" id="SSF51735">
    <property type="entry name" value="NAD(P)-binding Rossmann-fold domains"/>
    <property type="match status" value="1"/>
</dbReference>
<dbReference type="PANTHER" id="PTHR43880">
    <property type="entry name" value="ALCOHOL DEHYDROGENASE"/>
    <property type="match status" value="1"/>
</dbReference>
<evidence type="ECO:0000256" key="4">
    <source>
        <dbReference type="ARBA" id="ARBA00023027"/>
    </source>
</evidence>
<reference evidence="6" key="1">
    <citation type="submission" date="2020-05" db="EMBL/GenBank/DDBJ databases">
        <authorList>
            <person name="Chiriac C."/>
            <person name="Salcher M."/>
            <person name="Ghai R."/>
            <person name="Kavagutti S V."/>
        </authorList>
    </citation>
    <scope>NUCLEOTIDE SEQUENCE</scope>
</reference>
<dbReference type="PANTHER" id="PTHR43880:SF12">
    <property type="entry name" value="ALCOHOL DEHYDROGENASE CLASS-3"/>
    <property type="match status" value="1"/>
</dbReference>
<gene>
    <name evidence="6" type="ORF">UFOPK3733_02352</name>
</gene>
<keyword evidence="4" id="KW-0520">NAD</keyword>
<dbReference type="GO" id="GO:0051903">
    <property type="term" value="F:S-(hydroxymethyl)glutathione dehydrogenase [NAD(P)+] activity"/>
    <property type="evidence" value="ECO:0007669"/>
    <property type="project" value="TreeGrafter"/>
</dbReference>
<keyword evidence="2" id="KW-0862">Zinc</keyword>
<dbReference type="GO" id="GO:0046294">
    <property type="term" value="P:formaldehyde catabolic process"/>
    <property type="evidence" value="ECO:0007669"/>
    <property type="project" value="TreeGrafter"/>
</dbReference>
<dbReference type="Pfam" id="PF08240">
    <property type="entry name" value="ADH_N"/>
    <property type="match status" value="1"/>
</dbReference>
<proteinExistence type="predicted"/>
<feature type="domain" description="Enoyl reductase (ER)" evidence="5">
    <location>
        <begin position="11"/>
        <end position="369"/>
    </location>
</feature>
<dbReference type="CDD" id="cd08279">
    <property type="entry name" value="Zn_ADH_class_III"/>
    <property type="match status" value="1"/>
</dbReference>
<dbReference type="Gene3D" id="3.90.180.10">
    <property type="entry name" value="Medium-chain alcohol dehydrogenases, catalytic domain"/>
    <property type="match status" value="1"/>
</dbReference>
<evidence type="ECO:0000256" key="3">
    <source>
        <dbReference type="ARBA" id="ARBA00023002"/>
    </source>
</evidence>
<dbReference type="InterPro" id="IPR020843">
    <property type="entry name" value="ER"/>
</dbReference>
<protein>
    <submittedName>
        <fullName evidence="6">Unannotated protein</fullName>
    </submittedName>
</protein>
<dbReference type="NCBIfam" id="TIGR03989">
    <property type="entry name" value="Rxyl_3153"/>
    <property type="match status" value="1"/>
</dbReference>
<dbReference type="InterPro" id="IPR023921">
    <property type="entry name" value="ADH_Zn_actinomycetes"/>
</dbReference>
<dbReference type="InterPro" id="IPR036291">
    <property type="entry name" value="NAD(P)-bd_dom_sf"/>
</dbReference>
<sequence>MIKSRAAMLWGPEDKNWSVEDIEIDEPRGSELLVRNVASGLCHSDEHFITGDMPHGGYPWIAGHEGAGIVEAVGPDVKDLKVGDHVVYSFVAACGTCQSCAEGHSNLCDNGHLIMSGRMLDGTSRIRARGQDALVMAGLGTFAHHCVVHEWSAVKVLEDLPLDKLCLLGCGATTGWGSAVYAAEVKPGDNVAVVGVGGLGSAAVQGARLAGAERIFAIDPVEFKRESAQRFGATHTANSVEEAFELIQQETWGRMCNKVILTMGVGSGDMMAQIMAITSKRGRVVVTNIHPWNEPSNNIPMIDLTLSEKQVVGSLFGSANPRSDIPRLAELYRKGQLDLDGMITKTYTLEDINQGYQDMRDGKNIRGVIMYD</sequence>
<evidence type="ECO:0000313" key="6">
    <source>
        <dbReference type="EMBL" id="CAB4959345.1"/>
    </source>
</evidence>
<organism evidence="6">
    <name type="scientific">freshwater metagenome</name>
    <dbReference type="NCBI Taxonomy" id="449393"/>
    <lineage>
        <taxon>unclassified sequences</taxon>
        <taxon>metagenomes</taxon>
        <taxon>ecological metagenomes</taxon>
    </lineage>
</organism>
<dbReference type="InterPro" id="IPR013149">
    <property type="entry name" value="ADH-like_C"/>
</dbReference>
<dbReference type="PROSITE" id="PS00059">
    <property type="entry name" value="ADH_ZINC"/>
    <property type="match status" value="1"/>
</dbReference>
<dbReference type="AlphaFoldDB" id="A0A6J7KUX3"/>
<accession>A0A6J7KUX3</accession>
<dbReference type="GO" id="GO:0008270">
    <property type="term" value="F:zinc ion binding"/>
    <property type="evidence" value="ECO:0007669"/>
    <property type="project" value="InterPro"/>
</dbReference>
<evidence type="ECO:0000256" key="2">
    <source>
        <dbReference type="ARBA" id="ARBA00022833"/>
    </source>
</evidence>
<keyword evidence="3" id="KW-0560">Oxidoreductase</keyword>
<dbReference type="SMART" id="SM00829">
    <property type="entry name" value="PKS_ER"/>
    <property type="match status" value="1"/>
</dbReference>
<dbReference type="GO" id="GO:0005829">
    <property type="term" value="C:cytosol"/>
    <property type="evidence" value="ECO:0007669"/>
    <property type="project" value="TreeGrafter"/>
</dbReference>
<dbReference type="InterPro" id="IPR011032">
    <property type="entry name" value="GroES-like_sf"/>
</dbReference>
<dbReference type="SUPFAM" id="SSF50129">
    <property type="entry name" value="GroES-like"/>
    <property type="match status" value="2"/>
</dbReference>
<evidence type="ECO:0000259" key="5">
    <source>
        <dbReference type="SMART" id="SM00829"/>
    </source>
</evidence>
<dbReference type="InterPro" id="IPR013154">
    <property type="entry name" value="ADH-like_N"/>
</dbReference>
<dbReference type="InterPro" id="IPR002328">
    <property type="entry name" value="ADH_Zn_CS"/>
</dbReference>
<keyword evidence="1" id="KW-0479">Metal-binding</keyword>
<dbReference type="EMBL" id="CAFBNC010000206">
    <property type="protein sequence ID" value="CAB4959345.1"/>
    <property type="molecule type" value="Genomic_DNA"/>
</dbReference>
<name>A0A6J7KUX3_9ZZZZ</name>
<dbReference type="Gene3D" id="3.40.50.720">
    <property type="entry name" value="NAD(P)-binding Rossmann-like Domain"/>
    <property type="match status" value="1"/>
</dbReference>
<dbReference type="Pfam" id="PF00107">
    <property type="entry name" value="ADH_zinc_N"/>
    <property type="match status" value="1"/>
</dbReference>
<evidence type="ECO:0000256" key="1">
    <source>
        <dbReference type="ARBA" id="ARBA00022723"/>
    </source>
</evidence>